<dbReference type="InterPro" id="IPR050248">
    <property type="entry name" value="Polysacc_deacetylase_ArnD"/>
</dbReference>
<accession>A0A3A9K5T7</accession>
<keyword evidence="1" id="KW-0812">Transmembrane</keyword>
<dbReference type="Pfam" id="PF01522">
    <property type="entry name" value="Polysacc_deac_1"/>
    <property type="match status" value="1"/>
</dbReference>
<name>A0A3A9K5T7_9BACI</name>
<dbReference type="PROSITE" id="PS51677">
    <property type="entry name" value="NODB"/>
    <property type="match status" value="1"/>
</dbReference>
<feature type="domain" description="NodB homology" evidence="2">
    <location>
        <begin position="56"/>
        <end position="236"/>
    </location>
</feature>
<dbReference type="PANTHER" id="PTHR10587:SF128">
    <property type="entry name" value="POLYSACCHARIDE DEACETYLASE PDAB-RELATED"/>
    <property type="match status" value="1"/>
</dbReference>
<evidence type="ECO:0000259" key="2">
    <source>
        <dbReference type="PROSITE" id="PS51677"/>
    </source>
</evidence>
<dbReference type="InterPro" id="IPR002509">
    <property type="entry name" value="NODB_dom"/>
</dbReference>
<dbReference type="OrthoDB" id="9806342at2"/>
<dbReference type="Proteomes" id="UP000281498">
    <property type="component" value="Unassembled WGS sequence"/>
</dbReference>
<dbReference type="GO" id="GO:0005975">
    <property type="term" value="P:carbohydrate metabolic process"/>
    <property type="evidence" value="ECO:0007669"/>
    <property type="project" value="InterPro"/>
</dbReference>
<organism evidence="3 4">
    <name type="scientific">Salipaludibacillus neizhouensis</name>
    <dbReference type="NCBI Taxonomy" id="885475"/>
    <lineage>
        <taxon>Bacteria</taxon>
        <taxon>Bacillati</taxon>
        <taxon>Bacillota</taxon>
        <taxon>Bacilli</taxon>
        <taxon>Bacillales</taxon>
        <taxon>Bacillaceae</taxon>
    </lineage>
</organism>
<evidence type="ECO:0000256" key="1">
    <source>
        <dbReference type="SAM" id="Phobius"/>
    </source>
</evidence>
<evidence type="ECO:0000313" key="3">
    <source>
        <dbReference type="EMBL" id="RKL65842.1"/>
    </source>
</evidence>
<dbReference type="GO" id="GO:0016020">
    <property type="term" value="C:membrane"/>
    <property type="evidence" value="ECO:0007669"/>
    <property type="project" value="TreeGrafter"/>
</dbReference>
<dbReference type="SUPFAM" id="SSF88713">
    <property type="entry name" value="Glycoside hydrolase/deacetylase"/>
    <property type="match status" value="1"/>
</dbReference>
<sequence>MNFIWIWNVKTVKRYMIIGLAAFFTAGILYVEAPFLPVFSPDDDPVAIHRVEAERPELALTFDISWGEEQLSPILETLEEEGVEYATFFVSAAWAERHPDLLESIVESGYEIGSHGYRHEHYTRWEDDQIKNDIQHAHQVLSELTEAVPQYLRPPNGSFDQRVLDVAASLNYDVIHWSVHSHDWENPGVDAIVENVTTDVNNGDIILMHASDSAEQTSEALPIALRKLKDDGFSFVSISQLVTGVKVDTEEIK</sequence>
<dbReference type="EMBL" id="PDOE01000011">
    <property type="protein sequence ID" value="RKL65842.1"/>
    <property type="molecule type" value="Genomic_DNA"/>
</dbReference>
<proteinExistence type="predicted"/>
<dbReference type="GO" id="GO:0016810">
    <property type="term" value="F:hydrolase activity, acting on carbon-nitrogen (but not peptide) bonds"/>
    <property type="evidence" value="ECO:0007669"/>
    <property type="project" value="InterPro"/>
</dbReference>
<reference evidence="3 4" key="1">
    <citation type="submission" date="2017-10" db="EMBL/GenBank/DDBJ databases">
        <title>Bacillus sp. nov., a halophilic bacterium isolated from a Keqin Lake.</title>
        <authorList>
            <person name="Wang H."/>
        </authorList>
    </citation>
    <scope>NUCLEOTIDE SEQUENCE [LARGE SCALE GENOMIC DNA]</scope>
    <source>
        <strain evidence="3 4">KCTC 13187</strain>
    </source>
</reference>
<dbReference type="NCBIfam" id="TIGR02764">
    <property type="entry name" value="spore_ybaN_pdaB"/>
    <property type="match status" value="1"/>
</dbReference>
<evidence type="ECO:0000313" key="4">
    <source>
        <dbReference type="Proteomes" id="UP000281498"/>
    </source>
</evidence>
<feature type="transmembrane region" description="Helical" evidence="1">
    <location>
        <begin position="12"/>
        <end position="31"/>
    </location>
</feature>
<dbReference type="InterPro" id="IPR014132">
    <property type="entry name" value="PdaB-like"/>
</dbReference>
<dbReference type="AlphaFoldDB" id="A0A3A9K5T7"/>
<keyword evidence="1" id="KW-1133">Transmembrane helix</keyword>
<dbReference type="InterPro" id="IPR011330">
    <property type="entry name" value="Glyco_hydro/deAcase_b/a-brl"/>
</dbReference>
<protein>
    <submittedName>
        <fullName evidence="3">Polysaccharide deacetylase family sporulation protein PdaB</fullName>
    </submittedName>
</protein>
<gene>
    <name evidence="3" type="primary">pdaB</name>
    <name evidence="3" type="ORF">CR203_18470</name>
</gene>
<comment type="caution">
    <text evidence="3">The sequence shown here is derived from an EMBL/GenBank/DDBJ whole genome shotgun (WGS) entry which is preliminary data.</text>
</comment>
<keyword evidence="1" id="KW-0472">Membrane</keyword>
<dbReference type="PANTHER" id="PTHR10587">
    <property type="entry name" value="GLYCOSYL TRANSFERASE-RELATED"/>
    <property type="match status" value="1"/>
</dbReference>
<keyword evidence="4" id="KW-1185">Reference proteome</keyword>
<dbReference type="RefSeq" id="WP_110937895.1">
    <property type="nucleotide sequence ID" value="NZ_KZ614147.1"/>
</dbReference>
<dbReference type="Gene3D" id="3.20.20.370">
    <property type="entry name" value="Glycoside hydrolase/deacetylase"/>
    <property type="match status" value="1"/>
</dbReference>